<feature type="signal peptide" evidence="5">
    <location>
        <begin position="1"/>
        <end position="18"/>
    </location>
</feature>
<keyword evidence="3" id="KW-1003">Cell membrane</keyword>
<sequence>MFLLLLLLLMMVLHKEEKKEQSSGSNSLSTSIIPTAAGEGEGAAASHTQTTDHRNSDASHDQKLRTTKESRQSSIEMGESNGNGNGGEYISVGEVHSPRPRVDNFQKLSLLPLVFIIFYEVSGGPFGVEDSVQAAGPLLALVGFLEIKPIIHLSLVIRFEHKRFKAKFLSARLEE</sequence>
<name>A0A5N5I0V9_9ROSA</name>
<evidence type="ECO:0000256" key="5">
    <source>
        <dbReference type="SAM" id="SignalP"/>
    </source>
</evidence>
<feature type="compositionally biased region" description="Low complexity" evidence="4">
    <location>
        <begin position="22"/>
        <end position="45"/>
    </location>
</feature>
<keyword evidence="7" id="KW-1185">Reference proteome</keyword>
<dbReference type="GO" id="GO:0005886">
    <property type="term" value="C:plasma membrane"/>
    <property type="evidence" value="ECO:0007669"/>
    <property type="project" value="UniProtKB-SubCell"/>
</dbReference>
<evidence type="ECO:0000256" key="3">
    <source>
        <dbReference type="ARBA" id="ARBA00022475"/>
    </source>
</evidence>
<reference evidence="6 7" key="3">
    <citation type="submission" date="2019-11" db="EMBL/GenBank/DDBJ databases">
        <title>A de novo genome assembly of a pear dwarfing rootstock.</title>
        <authorList>
            <person name="Wang F."/>
            <person name="Wang J."/>
            <person name="Li S."/>
            <person name="Zhang Y."/>
            <person name="Fang M."/>
            <person name="Ma L."/>
            <person name="Zhao Y."/>
            <person name="Jiang S."/>
        </authorList>
    </citation>
    <scope>NUCLEOTIDE SEQUENCE [LARGE SCALE GENOMIC DNA]</scope>
    <source>
        <strain evidence="6">S2</strain>
        <tissue evidence="6">Leaf</tissue>
    </source>
</reference>
<evidence type="ECO:0000313" key="6">
    <source>
        <dbReference type="EMBL" id="KAB2632091.1"/>
    </source>
</evidence>
<comment type="caution">
    <text evidence="6">The sequence shown here is derived from an EMBL/GenBank/DDBJ whole genome shotgun (WGS) entry which is preliminary data.</text>
</comment>
<gene>
    <name evidence="6" type="ORF">D8674_028338</name>
</gene>
<proteinExistence type="predicted"/>
<feature type="region of interest" description="Disordered" evidence="4">
    <location>
        <begin position="17"/>
        <end position="88"/>
    </location>
</feature>
<evidence type="ECO:0000256" key="4">
    <source>
        <dbReference type="SAM" id="MobiDB-lite"/>
    </source>
</evidence>
<evidence type="ECO:0000256" key="2">
    <source>
        <dbReference type="ARBA" id="ARBA00022448"/>
    </source>
</evidence>
<dbReference type="OrthoDB" id="1745062at2759"/>
<dbReference type="PANTHER" id="PTHR45826">
    <property type="entry name" value="POLYAMINE TRANSPORTER PUT1"/>
    <property type="match status" value="1"/>
</dbReference>
<dbReference type="Proteomes" id="UP000327157">
    <property type="component" value="Chromosome 6"/>
</dbReference>
<evidence type="ECO:0000313" key="7">
    <source>
        <dbReference type="Proteomes" id="UP000327157"/>
    </source>
</evidence>
<keyword evidence="2" id="KW-0813">Transport</keyword>
<feature type="compositionally biased region" description="Basic and acidic residues" evidence="4">
    <location>
        <begin position="50"/>
        <end position="71"/>
    </location>
</feature>
<dbReference type="AlphaFoldDB" id="A0A5N5I0V9"/>
<reference evidence="7" key="2">
    <citation type="submission" date="2019-10" db="EMBL/GenBank/DDBJ databases">
        <title>A de novo genome assembly of a pear dwarfing rootstock.</title>
        <authorList>
            <person name="Wang F."/>
            <person name="Wang J."/>
            <person name="Li S."/>
            <person name="Zhang Y."/>
            <person name="Fang M."/>
            <person name="Ma L."/>
            <person name="Zhao Y."/>
            <person name="Jiang S."/>
        </authorList>
    </citation>
    <scope>NUCLEOTIDE SEQUENCE [LARGE SCALE GENOMIC DNA]</scope>
</reference>
<reference evidence="6 7" key="1">
    <citation type="submission" date="2019-09" db="EMBL/GenBank/DDBJ databases">
        <authorList>
            <person name="Ou C."/>
        </authorList>
    </citation>
    <scope>NUCLEOTIDE SEQUENCE [LARGE SCALE GENOMIC DNA]</scope>
    <source>
        <strain evidence="6">S2</strain>
        <tissue evidence="6">Leaf</tissue>
    </source>
</reference>
<dbReference type="PANTHER" id="PTHR45826:SF2">
    <property type="entry name" value="AMINO ACID TRANSPORTER"/>
    <property type="match status" value="1"/>
</dbReference>
<organism evidence="6 7">
    <name type="scientific">Pyrus ussuriensis x Pyrus communis</name>
    <dbReference type="NCBI Taxonomy" id="2448454"/>
    <lineage>
        <taxon>Eukaryota</taxon>
        <taxon>Viridiplantae</taxon>
        <taxon>Streptophyta</taxon>
        <taxon>Embryophyta</taxon>
        <taxon>Tracheophyta</taxon>
        <taxon>Spermatophyta</taxon>
        <taxon>Magnoliopsida</taxon>
        <taxon>eudicotyledons</taxon>
        <taxon>Gunneridae</taxon>
        <taxon>Pentapetalae</taxon>
        <taxon>rosids</taxon>
        <taxon>fabids</taxon>
        <taxon>Rosales</taxon>
        <taxon>Rosaceae</taxon>
        <taxon>Amygdaloideae</taxon>
        <taxon>Maleae</taxon>
        <taxon>Pyrus</taxon>
    </lineage>
</organism>
<dbReference type="EMBL" id="SMOL01000120">
    <property type="protein sequence ID" value="KAB2632091.1"/>
    <property type="molecule type" value="Genomic_DNA"/>
</dbReference>
<accession>A0A5N5I0V9</accession>
<feature type="chain" id="PRO_5024282204" evidence="5">
    <location>
        <begin position="19"/>
        <end position="175"/>
    </location>
</feature>
<keyword evidence="3" id="KW-0472">Membrane</keyword>
<evidence type="ECO:0000256" key="1">
    <source>
        <dbReference type="ARBA" id="ARBA00004651"/>
    </source>
</evidence>
<keyword evidence="5" id="KW-0732">Signal</keyword>
<dbReference type="InterPro" id="IPR044566">
    <property type="entry name" value="RMV1-like"/>
</dbReference>
<dbReference type="GO" id="GO:0022857">
    <property type="term" value="F:transmembrane transporter activity"/>
    <property type="evidence" value="ECO:0007669"/>
    <property type="project" value="InterPro"/>
</dbReference>
<protein>
    <submittedName>
        <fullName evidence="6">Polyamine transporter</fullName>
    </submittedName>
</protein>
<comment type="subcellular location">
    <subcellularLocation>
        <location evidence="1">Cell membrane</location>
        <topology evidence="1">Multi-pass membrane protein</topology>
    </subcellularLocation>
</comment>